<gene>
    <name evidence="19" type="ORF">PV328_003050</name>
</gene>
<reference evidence="19" key="1">
    <citation type="journal article" date="2023" name="bioRxiv">
        <title>Scaffold-level genome assemblies of two parasitoid biocontrol wasps reveal the parthenogenesis mechanism and an associated novel virus.</title>
        <authorList>
            <person name="Inwood S."/>
            <person name="Skelly J."/>
            <person name="Guhlin J."/>
            <person name="Harrop T."/>
            <person name="Goldson S."/>
            <person name="Dearden P."/>
        </authorList>
    </citation>
    <scope>NUCLEOTIDE SEQUENCE</scope>
    <source>
        <strain evidence="19">Irish</strain>
        <tissue evidence="19">Whole body</tissue>
    </source>
</reference>
<sequence length="476" mass="55483">MNNQSRKYLLWFAHEHVDFRAAFENFLQEIDSILNLFKIVSSKLKILEKPDDQPYWIVESNSESIVKKIASRSISLRFCIELWAYANDFTAFHNSLKVLPKTRFEPYNNKDKSFKIVVETFCKHLTQKEKIDRIETFSYLPLEGSVKLKNPDTTLYYIEYYGIEPNSIPYNPKTLFFGRWISNGQRDLIQKLSLKTRKFIGNTSMDPQLSLLMANQAQVKNGDIVMDPFVGTGSLLVAAAQFGGYILGADIDFMMLHARTRPTRITQKSRSSDESVAANMKQYGRSSFYLDVIVSDFSRPMWKPGMRVDAIITDPPYGVREATERVGSAKSNPIIDEHQAATHIPSKIDYNLPHIFRDIIDFAAQHLEIKGRLVCWFPVYRYHYSEDQLPTHPCLKLIANSEQILSIYASRRLLTYIKLREPQENDTVSTKNMLDFREMYFALRDEPRKERRMKQAEERAKNKAEWEKKCRESTER</sequence>
<evidence type="ECO:0000256" key="13">
    <source>
        <dbReference type="ARBA" id="ARBA00067484"/>
    </source>
</evidence>
<dbReference type="PROSITE" id="PS00092">
    <property type="entry name" value="N6_MTASE"/>
    <property type="match status" value="1"/>
</dbReference>
<dbReference type="GO" id="GO:0032259">
    <property type="term" value="P:methylation"/>
    <property type="evidence" value="ECO:0007669"/>
    <property type="project" value="UniProtKB-UniRule"/>
</dbReference>
<name>A0AA39F7T5_9HYME</name>
<comment type="subunit">
    <text evidence="11">Part of the heterodimeric TRMT11-TRM112 methyltransferase complex; this complex forms an active tRNA methyltransferase, where TRMT112 acts as an activator of the catalytic subunit TRMT11.</text>
</comment>
<dbReference type="Pfam" id="PF25904">
    <property type="entry name" value="Tmrp11_N"/>
    <property type="match status" value="1"/>
</dbReference>
<feature type="domain" description="Ribosomal RNA large subunit methyltransferase K/L-like methyltransferase" evidence="17">
    <location>
        <begin position="196"/>
        <end position="325"/>
    </location>
</feature>
<evidence type="ECO:0000256" key="10">
    <source>
        <dbReference type="ARBA" id="ARBA00056270"/>
    </source>
</evidence>
<comment type="caution">
    <text evidence="19">The sequence shown here is derived from an EMBL/GenBank/DDBJ whole genome shotgun (WGS) entry which is preliminary data.</text>
</comment>
<dbReference type="InterPro" id="IPR002052">
    <property type="entry name" value="DNA_methylase_N6_adenine_CS"/>
</dbReference>
<evidence type="ECO:0000256" key="12">
    <source>
        <dbReference type="ARBA" id="ARBA00066937"/>
    </source>
</evidence>
<evidence type="ECO:0000256" key="2">
    <source>
        <dbReference type="ARBA" id="ARBA00022490"/>
    </source>
</evidence>
<evidence type="ECO:0000256" key="1">
    <source>
        <dbReference type="ARBA" id="ARBA00004496"/>
    </source>
</evidence>
<feature type="domain" description="tRNA (guanine(10)-N(2))-methyltransferase TRMT11 N-terminal" evidence="18">
    <location>
        <begin position="7"/>
        <end position="186"/>
    </location>
</feature>
<dbReference type="PIRSF" id="PIRSF017259">
    <property type="entry name" value="tRNA_mtfrase_TRM11"/>
    <property type="match status" value="1"/>
</dbReference>
<dbReference type="SUPFAM" id="SSF53335">
    <property type="entry name" value="S-adenosyl-L-methionine-dependent methyltransferases"/>
    <property type="match status" value="1"/>
</dbReference>
<dbReference type="Proteomes" id="UP001168990">
    <property type="component" value="Unassembled WGS sequence"/>
</dbReference>
<dbReference type="AlphaFoldDB" id="A0AA39F7T5"/>
<comment type="subcellular location">
    <subcellularLocation>
        <location evidence="1">Cytoplasm</location>
    </subcellularLocation>
</comment>
<dbReference type="InterPro" id="IPR016691">
    <property type="entry name" value="TRMT11"/>
</dbReference>
<keyword evidence="6 15" id="KW-0949">S-adenosyl-L-methionine</keyword>
<comment type="similarity">
    <text evidence="15">Belongs to the class I-like SAM-binding methyltransferase superfamily. TRM11 methyltransferase family.</text>
</comment>
<dbReference type="CDD" id="cd02440">
    <property type="entry name" value="AdoMet_MTases"/>
    <property type="match status" value="1"/>
</dbReference>
<dbReference type="GO" id="GO:0160102">
    <property type="term" value="F:tRNA (guanine(10)-N2)-methyltransferase activity"/>
    <property type="evidence" value="ECO:0007669"/>
    <property type="project" value="UniProtKB-EC"/>
</dbReference>
<dbReference type="Gene3D" id="3.40.50.150">
    <property type="entry name" value="Vaccinia Virus protein VP39"/>
    <property type="match status" value="1"/>
</dbReference>
<evidence type="ECO:0000256" key="15">
    <source>
        <dbReference type="PROSITE-ProRule" id="PRU00959"/>
    </source>
</evidence>
<keyword evidence="20" id="KW-1185">Reference proteome</keyword>
<dbReference type="InterPro" id="IPR000241">
    <property type="entry name" value="RlmKL-like_Mtase"/>
</dbReference>
<keyword evidence="8 15" id="KW-0694">RNA-binding</keyword>
<feature type="region of interest" description="Disordered" evidence="16">
    <location>
        <begin position="448"/>
        <end position="476"/>
    </location>
</feature>
<evidence type="ECO:0000256" key="14">
    <source>
        <dbReference type="ARBA" id="ARBA00075308"/>
    </source>
</evidence>
<dbReference type="GO" id="GO:0043527">
    <property type="term" value="C:tRNA methyltransferase complex"/>
    <property type="evidence" value="ECO:0007669"/>
    <property type="project" value="UniProtKB-ARBA"/>
</dbReference>
<evidence type="ECO:0000256" key="11">
    <source>
        <dbReference type="ARBA" id="ARBA00065434"/>
    </source>
</evidence>
<dbReference type="PANTHER" id="PTHR13370">
    <property type="entry name" value="RNA METHYLASE-RELATED"/>
    <property type="match status" value="1"/>
</dbReference>
<keyword evidence="5 15" id="KW-0808">Transferase</keyword>
<protein>
    <recommendedName>
        <fullName evidence="13">tRNA (guanine(10)-N(2))-methyltransferase TRMT11</fullName>
        <ecNumber evidence="12">2.1.1.214</ecNumber>
    </recommendedName>
    <alternativeName>
        <fullName evidence="14">tRNA methyltransferase 11 homolog</fullName>
    </alternativeName>
</protein>
<dbReference type="Pfam" id="PF01170">
    <property type="entry name" value="UPF0020"/>
    <property type="match status" value="1"/>
</dbReference>
<evidence type="ECO:0000256" key="5">
    <source>
        <dbReference type="ARBA" id="ARBA00022679"/>
    </source>
</evidence>
<organism evidence="19 20">
    <name type="scientific">Microctonus aethiopoides</name>
    <dbReference type="NCBI Taxonomy" id="144406"/>
    <lineage>
        <taxon>Eukaryota</taxon>
        <taxon>Metazoa</taxon>
        <taxon>Ecdysozoa</taxon>
        <taxon>Arthropoda</taxon>
        <taxon>Hexapoda</taxon>
        <taxon>Insecta</taxon>
        <taxon>Pterygota</taxon>
        <taxon>Neoptera</taxon>
        <taxon>Endopterygota</taxon>
        <taxon>Hymenoptera</taxon>
        <taxon>Apocrita</taxon>
        <taxon>Ichneumonoidea</taxon>
        <taxon>Braconidae</taxon>
        <taxon>Euphorinae</taxon>
        <taxon>Microctonus</taxon>
    </lineage>
</organism>
<dbReference type="PROSITE" id="PS51627">
    <property type="entry name" value="SAM_MT_TRM11"/>
    <property type="match status" value="1"/>
</dbReference>
<comment type="catalytic activity">
    <reaction evidence="9">
        <text>guanosine(10) in tRNA + S-adenosyl-L-methionine = N(2)-methylguanosine(10) in tRNA + S-adenosyl-L-homocysteine + H(+)</text>
        <dbReference type="Rhea" id="RHEA:43128"/>
        <dbReference type="Rhea" id="RHEA-COMP:10355"/>
        <dbReference type="Rhea" id="RHEA-COMP:10357"/>
        <dbReference type="ChEBI" id="CHEBI:15378"/>
        <dbReference type="ChEBI" id="CHEBI:57856"/>
        <dbReference type="ChEBI" id="CHEBI:59789"/>
        <dbReference type="ChEBI" id="CHEBI:74269"/>
        <dbReference type="ChEBI" id="CHEBI:74481"/>
        <dbReference type="EC" id="2.1.1.214"/>
    </reaction>
    <physiologicalReaction direction="left-to-right" evidence="9">
        <dbReference type="Rhea" id="RHEA:43129"/>
    </physiologicalReaction>
</comment>
<evidence type="ECO:0000259" key="17">
    <source>
        <dbReference type="Pfam" id="PF01170"/>
    </source>
</evidence>
<evidence type="ECO:0000256" key="9">
    <source>
        <dbReference type="ARBA" id="ARBA00050985"/>
    </source>
</evidence>
<keyword evidence="3 15" id="KW-0820">tRNA-binding</keyword>
<dbReference type="InterPro" id="IPR029063">
    <property type="entry name" value="SAM-dependent_MTases_sf"/>
</dbReference>
<evidence type="ECO:0000256" key="3">
    <source>
        <dbReference type="ARBA" id="ARBA00022555"/>
    </source>
</evidence>
<dbReference type="GO" id="GO:0005737">
    <property type="term" value="C:cytoplasm"/>
    <property type="evidence" value="ECO:0007669"/>
    <property type="project" value="UniProtKB-SubCell"/>
</dbReference>
<dbReference type="EMBL" id="JAQQBS010001422">
    <property type="protein sequence ID" value="KAK0164419.1"/>
    <property type="molecule type" value="Genomic_DNA"/>
</dbReference>
<reference evidence="19" key="2">
    <citation type="submission" date="2023-03" db="EMBL/GenBank/DDBJ databases">
        <authorList>
            <person name="Inwood S.N."/>
            <person name="Skelly J.G."/>
            <person name="Guhlin J."/>
            <person name="Harrop T.W.R."/>
            <person name="Goldson S.G."/>
            <person name="Dearden P.K."/>
        </authorList>
    </citation>
    <scope>NUCLEOTIDE SEQUENCE</scope>
    <source>
        <strain evidence="19">Irish</strain>
        <tissue evidence="19">Whole body</tissue>
    </source>
</reference>
<dbReference type="PANTHER" id="PTHR13370:SF3">
    <property type="entry name" value="TRNA (GUANINE(10)-N2)-METHYLTRANSFERASE HOMOLOG"/>
    <property type="match status" value="1"/>
</dbReference>
<evidence type="ECO:0000313" key="19">
    <source>
        <dbReference type="EMBL" id="KAK0164419.1"/>
    </source>
</evidence>
<dbReference type="GO" id="GO:0008033">
    <property type="term" value="P:tRNA processing"/>
    <property type="evidence" value="ECO:0007669"/>
    <property type="project" value="UniProtKB-UniRule"/>
</dbReference>
<keyword evidence="7 15" id="KW-0819">tRNA processing</keyword>
<keyword evidence="2" id="KW-0963">Cytoplasm</keyword>
<evidence type="ECO:0000313" key="20">
    <source>
        <dbReference type="Proteomes" id="UP001168990"/>
    </source>
</evidence>
<comment type="function">
    <text evidence="10">Catalytic subunit of the TRMT11-TRM112 methyltransferase complex, that specifically mediates the S-adenosyl-L-methionine-dependent N(2)-methylation of guanosine nucleotide at position 10 (m2G10) in tRNAs. This is one of the major tRNA (guanine-N(2))-methyltransferases.</text>
</comment>
<evidence type="ECO:0000256" key="4">
    <source>
        <dbReference type="ARBA" id="ARBA00022603"/>
    </source>
</evidence>
<evidence type="ECO:0000256" key="7">
    <source>
        <dbReference type="ARBA" id="ARBA00022694"/>
    </source>
</evidence>
<evidence type="ECO:0000259" key="18">
    <source>
        <dbReference type="Pfam" id="PF25904"/>
    </source>
</evidence>
<keyword evidence="4 15" id="KW-0489">Methyltransferase</keyword>
<evidence type="ECO:0000256" key="16">
    <source>
        <dbReference type="SAM" id="MobiDB-lite"/>
    </source>
</evidence>
<dbReference type="GO" id="GO:0000049">
    <property type="term" value="F:tRNA binding"/>
    <property type="evidence" value="ECO:0007669"/>
    <property type="project" value="UniProtKB-UniRule"/>
</dbReference>
<dbReference type="EC" id="2.1.1.214" evidence="12"/>
<dbReference type="InterPro" id="IPR059073">
    <property type="entry name" value="TRMT11_N"/>
</dbReference>
<accession>A0AA39F7T5</accession>
<evidence type="ECO:0000256" key="8">
    <source>
        <dbReference type="ARBA" id="ARBA00022884"/>
    </source>
</evidence>
<proteinExistence type="inferred from homology"/>
<evidence type="ECO:0000256" key="6">
    <source>
        <dbReference type="ARBA" id="ARBA00022691"/>
    </source>
</evidence>